<gene>
    <name evidence="2" type="ORF">UNLARM2_0462</name>
</gene>
<sequence length="128" mass="13811">MEGSSFSLWSIEKLGNIKNRGKPAKFNASANLENTMCGDDVTVYLSIQDNRIKDASFEGEGCSATVAAADALMEFIKSKEVDEVVSFGSDFMESLLNVKIEPSRSRCVNLGLRAVKAAIAEYSKSATS</sequence>
<reference evidence="2 3" key="2">
    <citation type="journal article" date="2010" name="Proc. Natl. Acad. Sci. U.S.A.">
        <title>Enigmatic, ultrasmall, uncultivated Archaea.</title>
        <authorList>
            <person name="Baker B.J."/>
            <person name="Comolli L.R."/>
            <person name="Dick G.J."/>
            <person name="Hauser L.J."/>
            <person name="Hyatt D."/>
            <person name="Dill B.D."/>
            <person name="Land M.L."/>
            <person name="Verberkmoes N.C."/>
            <person name="Hettich R.L."/>
            <person name="Banfield J.F."/>
        </authorList>
    </citation>
    <scope>NUCLEOTIDE SEQUENCE [LARGE SCALE GENOMIC DNA]</scope>
    <source>
        <strain evidence="2">ARMAN-2</strain>
    </source>
</reference>
<evidence type="ECO:0000313" key="3">
    <source>
        <dbReference type="Proteomes" id="UP000332487"/>
    </source>
</evidence>
<dbReference type="GO" id="GO:0051536">
    <property type="term" value="F:iron-sulfur cluster binding"/>
    <property type="evidence" value="ECO:0007669"/>
    <property type="project" value="InterPro"/>
</dbReference>
<dbReference type="Gene3D" id="3.90.1010.10">
    <property type="match status" value="1"/>
</dbReference>
<organism evidence="2 3">
    <name type="scientific">Candidatus Micrarchaeum acidiphilum ARMAN-2</name>
    <dbReference type="NCBI Taxonomy" id="425595"/>
    <lineage>
        <taxon>Archaea</taxon>
        <taxon>Candidatus Micrarchaeota</taxon>
        <taxon>Candidatus Micrarchaeia</taxon>
        <taxon>Candidatus Micrarchaeales</taxon>
        <taxon>Candidatus Micrarchaeaceae</taxon>
        <taxon>Candidatus Micrarchaeum</taxon>
    </lineage>
</organism>
<dbReference type="GO" id="GO:0016226">
    <property type="term" value="P:iron-sulfur cluster assembly"/>
    <property type="evidence" value="ECO:0007669"/>
    <property type="project" value="InterPro"/>
</dbReference>
<name>C7DHB6_MICA2</name>
<accession>C7DHB6</accession>
<dbReference type="Proteomes" id="UP000332487">
    <property type="component" value="Unassembled WGS sequence"/>
</dbReference>
<reference evidence="2 3" key="1">
    <citation type="journal article" date="2009" name="Genome Biol.">
        <title>Community-wide analysis of microbial genome sequence signatures.</title>
        <authorList>
            <person name="Dick G.J."/>
            <person name="Andersson A.F."/>
            <person name="Baker B.J."/>
            <person name="Simmons S.L."/>
            <person name="Thomas B.C."/>
            <person name="Yelton A.P."/>
            <person name="Banfield J.F."/>
        </authorList>
    </citation>
    <scope>NUCLEOTIDE SEQUENCE [LARGE SCALE GENOMIC DNA]</scope>
    <source>
        <strain evidence="2">ARMAN-2</strain>
    </source>
</reference>
<dbReference type="CDD" id="cd06664">
    <property type="entry name" value="IscU_like"/>
    <property type="match status" value="1"/>
</dbReference>
<dbReference type="EMBL" id="GG697240">
    <property type="protein sequence ID" value="EET90018.1"/>
    <property type="molecule type" value="Genomic_DNA"/>
</dbReference>
<dbReference type="SUPFAM" id="SSF82649">
    <property type="entry name" value="SufE/NifU"/>
    <property type="match status" value="1"/>
</dbReference>
<evidence type="ECO:0000313" key="2">
    <source>
        <dbReference type="EMBL" id="EET90018.1"/>
    </source>
</evidence>
<feature type="domain" description="NIF system FeS cluster assembly NifU N-terminal" evidence="1">
    <location>
        <begin position="13"/>
        <end position="125"/>
    </location>
</feature>
<dbReference type="GO" id="GO:0005506">
    <property type="term" value="F:iron ion binding"/>
    <property type="evidence" value="ECO:0007669"/>
    <property type="project" value="InterPro"/>
</dbReference>
<proteinExistence type="predicted"/>
<dbReference type="AlphaFoldDB" id="C7DHB6"/>
<keyword evidence="3" id="KW-1185">Reference proteome</keyword>
<dbReference type="Pfam" id="PF01592">
    <property type="entry name" value="NifU_N"/>
    <property type="match status" value="1"/>
</dbReference>
<dbReference type="PANTHER" id="PTHR10093">
    <property type="entry name" value="IRON-SULFUR CLUSTER ASSEMBLY ENZYME NIFU HOMOLOG"/>
    <property type="match status" value="1"/>
</dbReference>
<evidence type="ECO:0000259" key="1">
    <source>
        <dbReference type="Pfam" id="PF01592"/>
    </source>
</evidence>
<dbReference type="InterPro" id="IPR002871">
    <property type="entry name" value="NIF_FeS_clus_asmbl_NifU_N"/>
</dbReference>
<protein>
    <submittedName>
        <fullName evidence="2">Nitrogen-fixing NifU domain protein</fullName>
    </submittedName>
</protein>